<protein>
    <recommendedName>
        <fullName evidence="4">C2H2-type domain-containing protein</fullName>
    </recommendedName>
</protein>
<evidence type="ECO:0000256" key="1">
    <source>
        <dbReference type="SAM" id="MobiDB-lite"/>
    </source>
</evidence>
<feature type="compositionally biased region" description="Basic residues" evidence="1">
    <location>
        <begin position="304"/>
        <end position="314"/>
    </location>
</feature>
<keyword evidence="3" id="KW-1185">Reference proteome</keyword>
<dbReference type="PANTHER" id="PTHR38166:SF1">
    <property type="entry name" value="C2H2-TYPE DOMAIN-CONTAINING PROTEIN"/>
    <property type="match status" value="1"/>
</dbReference>
<name>A0A1L7VSK4_FUSPR</name>
<feature type="region of interest" description="Disordered" evidence="1">
    <location>
        <begin position="85"/>
        <end position="111"/>
    </location>
</feature>
<feature type="compositionally biased region" description="Acidic residues" evidence="1">
    <location>
        <begin position="322"/>
        <end position="331"/>
    </location>
</feature>
<organism evidence="2 3">
    <name type="scientific">Fusarium proliferatum (strain ET1)</name>
    <name type="common">Orchid endophyte fungus</name>
    <dbReference type="NCBI Taxonomy" id="1227346"/>
    <lineage>
        <taxon>Eukaryota</taxon>
        <taxon>Fungi</taxon>
        <taxon>Dikarya</taxon>
        <taxon>Ascomycota</taxon>
        <taxon>Pezizomycotina</taxon>
        <taxon>Sordariomycetes</taxon>
        <taxon>Hypocreomycetidae</taxon>
        <taxon>Hypocreales</taxon>
        <taxon>Nectriaceae</taxon>
        <taxon>Fusarium</taxon>
        <taxon>Fusarium fujikuroi species complex</taxon>
    </lineage>
</organism>
<reference evidence="3" key="1">
    <citation type="journal article" date="2016" name="Genome Biol. Evol.">
        <title>Comparative 'omics' of the Fusarium fujikuroi species complex highlights differences in genetic potential and metabolite synthesis.</title>
        <authorList>
            <person name="Niehaus E.-M."/>
            <person name="Muensterkoetter M."/>
            <person name="Proctor R.H."/>
            <person name="Brown D.W."/>
            <person name="Sharon A."/>
            <person name="Idan Y."/>
            <person name="Oren-Young L."/>
            <person name="Sieber C.M."/>
            <person name="Novak O."/>
            <person name="Pencik A."/>
            <person name="Tarkowska D."/>
            <person name="Hromadova K."/>
            <person name="Freeman S."/>
            <person name="Maymon M."/>
            <person name="Elazar M."/>
            <person name="Youssef S.A."/>
            <person name="El-Shabrawy E.S.M."/>
            <person name="Shalaby A.B.A."/>
            <person name="Houterman P."/>
            <person name="Brock N.L."/>
            <person name="Burkhardt I."/>
            <person name="Tsavkelova E.A."/>
            <person name="Dickschat J.S."/>
            <person name="Galuszka P."/>
            <person name="Gueldener U."/>
            <person name="Tudzynski B."/>
        </authorList>
    </citation>
    <scope>NUCLEOTIDE SEQUENCE [LARGE SCALE GENOMIC DNA]</scope>
    <source>
        <strain evidence="3">ET1</strain>
    </source>
</reference>
<feature type="region of interest" description="Disordered" evidence="1">
    <location>
        <begin position="1"/>
        <end position="33"/>
    </location>
</feature>
<proteinExistence type="predicted"/>
<feature type="region of interest" description="Disordered" evidence="1">
    <location>
        <begin position="284"/>
        <end position="343"/>
    </location>
</feature>
<dbReference type="GeneID" id="42052551"/>
<evidence type="ECO:0008006" key="4">
    <source>
        <dbReference type="Google" id="ProtNLM"/>
    </source>
</evidence>
<dbReference type="VEuPathDB" id="FungiDB:FPRO_07672"/>
<dbReference type="PANTHER" id="PTHR38166">
    <property type="entry name" value="C2H2-TYPE DOMAIN-CONTAINING PROTEIN-RELATED"/>
    <property type="match status" value="1"/>
</dbReference>
<comment type="caution">
    <text evidence="2">The sequence shown here is derived from an EMBL/GenBank/DDBJ whole genome shotgun (WGS) entry which is preliminary data.</text>
</comment>
<dbReference type="AlphaFoldDB" id="A0A1L7VSK4"/>
<dbReference type="EMBL" id="FJOF01000007">
    <property type="protein sequence ID" value="CZR43411.1"/>
    <property type="molecule type" value="Genomic_DNA"/>
</dbReference>
<accession>A0A1L7VSK4</accession>
<evidence type="ECO:0000313" key="2">
    <source>
        <dbReference type="EMBL" id="CZR43411.1"/>
    </source>
</evidence>
<feature type="compositionally biased region" description="Low complexity" evidence="1">
    <location>
        <begin position="292"/>
        <end position="303"/>
    </location>
</feature>
<dbReference type="RefSeq" id="XP_031084002.1">
    <property type="nucleotide sequence ID" value="XM_031234245.1"/>
</dbReference>
<gene>
    <name evidence="2" type="ORF">FPRO_07672</name>
</gene>
<feature type="region of interest" description="Disordered" evidence="1">
    <location>
        <begin position="156"/>
        <end position="176"/>
    </location>
</feature>
<sequence>MSDSVDSINPGGAGTGDAPPTKSSLKTLEAARTGVANPEEVSLFGIGDGQGDPYTGFTWEQVENNAPQTGVPSLYPLGMIQARPTEAMPSSEPSQSGPSYTAPAHSVSHASNLHREEDIQSLIDHPKVKKSLSWIPEFSWHDSHLLFDGQPLELPETRDGQLSRGGPSSERGLSLSQWSVPQIREPDCGHERSQISAILGVGSFVNSDKHWDDNNLPEKLEVASEILSVSTDISLSVTTFKGEFIEAGLPAQVEIALQKTVNNIVEILVDYYCRSYAPQKQSLAAKRKLADKSSSTSTKSSRASIKRKGAKPGSRKGQAIDGDGESEDEESSGNRQSPSETDTPVEEILFLACPFMKWNPREYRHSCIKKLRDMHGLKKHIQEKHFLNHCPKCFMRPSEDTKVIPPHPCIEMSGLSSRPTAGLITVDMQAAIKERPGARLSQKEKWERLFKIIFPQEPIPSSPYLDHEVALFLCGIDEFVCQPSVKHRIRGTIQESQLEHCVDSLWQRIDELVLERLVPEILGVLNPNVIGMNACLASDQITVDHAQSISTLERGIPGNLSEFDSRGFGSGQNESTTIHSGVLTQVDDATTPIPTPFANQPDIGVWEISSRPEATDIYGLSGPDVAGITNFEAISSGTFLRPGAGDTPWYSAQETFGADPGQMRGDRTLFQEFSS</sequence>
<evidence type="ECO:0000313" key="3">
    <source>
        <dbReference type="Proteomes" id="UP000183971"/>
    </source>
</evidence>
<dbReference type="Proteomes" id="UP000183971">
    <property type="component" value="Unassembled WGS sequence"/>
</dbReference>